<evidence type="ECO:0000256" key="7">
    <source>
        <dbReference type="ARBA" id="ARBA00023065"/>
    </source>
</evidence>
<evidence type="ECO:0000313" key="17">
    <source>
        <dbReference type="Proteomes" id="UP000253083"/>
    </source>
</evidence>
<dbReference type="GO" id="GO:0006826">
    <property type="term" value="P:iron ion transport"/>
    <property type="evidence" value="ECO:0007669"/>
    <property type="project" value="UniProtKB-KW"/>
</dbReference>
<evidence type="ECO:0000256" key="6">
    <source>
        <dbReference type="ARBA" id="ARBA00023004"/>
    </source>
</evidence>
<dbReference type="PROSITE" id="PS52016">
    <property type="entry name" value="TONB_DEPENDENT_REC_3"/>
    <property type="match status" value="1"/>
</dbReference>
<evidence type="ECO:0000256" key="9">
    <source>
        <dbReference type="ARBA" id="ARBA00023136"/>
    </source>
</evidence>
<comment type="caution">
    <text evidence="16">The sequence shown here is derived from an EMBL/GenBank/DDBJ whole genome shotgun (WGS) entry which is preliminary data.</text>
</comment>
<keyword evidence="2 11" id="KW-0813">Transport</keyword>
<evidence type="ECO:0000256" key="3">
    <source>
        <dbReference type="ARBA" id="ARBA00022452"/>
    </source>
</evidence>
<keyword evidence="4" id="KW-0410">Iron transport</keyword>
<evidence type="ECO:0000313" key="16">
    <source>
        <dbReference type="EMBL" id="RBP51352.1"/>
    </source>
</evidence>
<dbReference type="OrthoDB" id="7051185at2"/>
<dbReference type="InParanoid" id="A0A395JKQ6"/>
<dbReference type="EMBL" id="QNRT01000002">
    <property type="protein sequence ID" value="RBP51352.1"/>
    <property type="molecule type" value="Genomic_DNA"/>
</dbReference>
<dbReference type="GO" id="GO:0009279">
    <property type="term" value="C:cell outer membrane"/>
    <property type="evidence" value="ECO:0007669"/>
    <property type="project" value="UniProtKB-SubCell"/>
</dbReference>
<keyword evidence="5 11" id="KW-0812">Transmembrane</keyword>
<evidence type="ECO:0000256" key="4">
    <source>
        <dbReference type="ARBA" id="ARBA00022496"/>
    </source>
</evidence>
<feature type="signal peptide" evidence="13">
    <location>
        <begin position="1"/>
        <end position="29"/>
    </location>
</feature>
<sequence length="749" mass="81165">MKKRHVWAPSLTALSVAITAMLGSTNVVAQETKPRASSTLLEEIVVTARKRQESILDVPIAVTALNSEQLDILKVRDIQSLSVGLPNVAFDDVGTSRGVANFSIRGLGINSSIPSIDPTVGTFVDGVYLGTNAGVVFDVFDLESIEVLRGPQGTLFGRNVTGGAVLLNSARPSDSLSGKFKASIEGGGEKPSTYVMGSVGGPVSDTLAAKISVYTNQDDGYFFNQFTQDVHGKKDTVSIRPMVVWTPTDNLSITAIYDYFESEGDGPASQNHINGSGISNEAANFDRDSFDLSIDETGFLDTKSDFFRTTIELDTENGRITNVFGYRESSSQGAVDVDATPISLFHSPNELETEQVSNEIRYAGELNDRTQITTGAYYFKNELQYTEQRRLLGVLAPPGFFALSQDGGGNYSVETLGLFASVDYDLTDQLIFNAGLRYTDEEKSVEIASLSRNVNAPCSVVAGTCPFDFIDEKSWSNLSPKVGLTYNVSDTSMAYTHWTRGFRSGGYNLRNTSIDTVNFGPGPFDEETVDNFEIGFKTKLNNGGRITGAVFYNQIDDMQREINLADPISGVVQVIRNTADATISGLEIDGLFPLSDNLILNASLGYIDPSYDEVRFDLNGDDVINDADRDLDLPRAAKLTYSIGLTLDSEVGSWGSAVSRISYSFRDESAYTDNNLGVLDELAILDAGIDFMSADGRWTFGLYGKNLTDEVKHGGDTQLPTLLGPFPLGGSFAPLAKGRIYGIDVSYNF</sequence>
<proteinExistence type="inferred from homology"/>
<dbReference type="RefSeq" id="WP_113954126.1">
    <property type="nucleotide sequence ID" value="NZ_QNRT01000002.1"/>
</dbReference>
<organism evidence="16 17">
    <name type="scientific">Arenicella xantha</name>
    <dbReference type="NCBI Taxonomy" id="644221"/>
    <lineage>
        <taxon>Bacteria</taxon>
        <taxon>Pseudomonadati</taxon>
        <taxon>Pseudomonadota</taxon>
        <taxon>Gammaproteobacteria</taxon>
        <taxon>Arenicellales</taxon>
        <taxon>Arenicellaceae</taxon>
        <taxon>Arenicella</taxon>
    </lineage>
</organism>
<keyword evidence="8 12" id="KW-0798">TonB box</keyword>
<evidence type="ECO:0000256" key="8">
    <source>
        <dbReference type="ARBA" id="ARBA00023077"/>
    </source>
</evidence>
<evidence type="ECO:0000259" key="14">
    <source>
        <dbReference type="Pfam" id="PF00593"/>
    </source>
</evidence>
<evidence type="ECO:0000256" key="5">
    <source>
        <dbReference type="ARBA" id="ARBA00022692"/>
    </source>
</evidence>
<protein>
    <submittedName>
        <fullName evidence="16">Iron complex outermembrane receptor protein</fullName>
    </submittedName>
</protein>
<comment type="subcellular location">
    <subcellularLocation>
        <location evidence="1 11">Cell outer membrane</location>
        <topology evidence="1 11">Multi-pass membrane protein</topology>
    </subcellularLocation>
</comment>
<name>A0A395JKQ6_9GAMM</name>
<dbReference type="PANTHER" id="PTHR32552:SF81">
    <property type="entry name" value="TONB-DEPENDENT OUTER MEMBRANE RECEPTOR"/>
    <property type="match status" value="1"/>
</dbReference>
<gene>
    <name evidence="16" type="ORF">DFR28_102772</name>
</gene>
<dbReference type="InterPro" id="IPR000531">
    <property type="entry name" value="Beta-barrel_TonB"/>
</dbReference>
<keyword evidence="17" id="KW-1185">Reference proteome</keyword>
<feature type="chain" id="PRO_5017304393" evidence="13">
    <location>
        <begin position="30"/>
        <end position="749"/>
    </location>
</feature>
<keyword evidence="13" id="KW-0732">Signal</keyword>
<dbReference type="AlphaFoldDB" id="A0A395JKQ6"/>
<evidence type="ECO:0000256" key="1">
    <source>
        <dbReference type="ARBA" id="ARBA00004571"/>
    </source>
</evidence>
<dbReference type="Proteomes" id="UP000253083">
    <property type="component" value="Unassembled WGS sequence"/>
</dbReference>
<dbReference type="Pfam" id="PF07715">
    <property type="entry name" value="Plug"/>
    <property type="match status" value="1"/>
</dbReference>
<dbReference type="InterPro" id="IPR039426">
    <property type="entry name" value="TonB-dep_rcpt-like"/>
</dbReference>
<keyword evidence="10 11" id="KW-0998">Cell outer membrane</keyword>
<comment type="similarity">
    <text evidence="11 12">Belongs to the TonB-dependent receptor family.</text>
</comment>
<dbReference type="SUPFAM" id="SSF56935">
    <property type="entry name" value="Porins"/>
    <property type="match status" value="1"/>
</dbReference>
<accession>A0A395JKQ6</accession>
<keyword evidence="6" id="KW-0408">Iron</keyword>
<dbReference type="Pfam" id="PF00593">
    <property type="entry name" value="TonB_dep_Rec_b-barrel"/>
    <property type="match status" value="1"/>
</dbReference>
<evidence type="ECO:0000256" key="2">
    <source>
        <dbReference type="ARBA" id="ARBA00022448"/>
    </source>
</evidence>
<evidence type="ECO:0000256" key="10">
    <source>
        <dbReference type="ARBA" id="ARBA00023237"/>
    </source>
</evidence>
<feature type="domain" description="TonB-dependent receptor plug" evidence="15">
    <location>
        <begin position="56"/>
        <end position="164"/>
    </location>
</feature>
<evidence type="ECO:0000256" key="11">
    <source>
        <dbReference type="PROSITE-ProRule" id="PRU01360"/>
    </source>
</evidence>
<evidence type="ECO:0000256" key="13">
    <source>
        <dbReference type="SAM" id="SignalP"/>
    </source>
</evidence>
<evidence type="ECO:0000256" key="12">
    <source>
        <dbReference type="RuleBase" id="RU003357"/>
    </source>
</evidence>
<keyword evidence="7" id="KW-0406">Ion transport</keyword>
<keyword evidence="16" id="KW-0675">Receptor</keyword>
<dbReference type="Gene3D" id="2.40.170.20">
    <property type="entry name" value="TonB-dependent receptor, beta-barrel domain"/>
    <property type="match status" value="1"/>
</dbReference>
<keyword evidence="9 11" id="KW-0472">Membrane</keyword>
<dbReference type="InterPro" id="IPR036942">
    <property type="entry name" value="Beta-barrel_TonB_sf"/>
</dbReference>
<feature type="domain" description="TonB-dependent receptor-like beta-barrel" evidence="14">
    <location>
        <begin position="247"/>
        <end position="707"/>
    </location>
</feature>
<evidence type="ECO:0000259" key="15">
    <source>
        <dbReference type="Pfam" id="PF07715"/>
    </source>
</evidence>
<keyword evidence="3 11" id="KW-1134">Transmembrane beta strand</keyword>
<dbReference type="InterPro" id="IPR012910">
    <property type="entry name" value="Plug_dom"/>
</dbReference>
<dbReference type="PANTHER" id="PTHR32552">
    <property type="entry name" value="FERRICHROME IRON RECEPTOR-RELATED"/>
    <property type="match status" value="1"/>
</dbReference>
<reference evidence="16 17" key="1">
    <citation type="submission" date="2018-06" db="EMBL/GenBank/DDBJ databases">
        <title>Genomic Encyclopedia of Type Strains, Phase IV (KMG-IV): sequencing the most valuable type-strain genomes for metagenomic binning, comparative biology and taxonomic classification.</title>
        <authorList>
            <person name="Goeker M."/>
        </authorList>
    </citation>
    <scope>NUCLEOTIDE SEQUENCE [LARGE SCALE GENOMIC DNA]</scope>
    <source>
        <strain evidence="16 17">DSM 24032</strain>
    </source>
</reference>